<evidence type="ECO:0000313" key="2">
    <source>
        <dbReference type="Proteomes" id="UP000001544"/>
    </source>
</evidence>
<accession>D3FX41</accession>
<proteinExistence type="predicted"/>
<dbReference type="Proteomes" id="UP000001544">
    <property type="component" value="Chromosome"/>
</dbReference>
<dbReference type="KEGG" id="bpf:BpOF4_03650"/>
<evidence type="ECO:0000313" key="1">
    <source>
        <dbReference type="EMBL" id="ADC48796.1"/>
    </source>
</evidence>
<sequence length="98" mass="11260">MKIYSGKLVINIATVVEEKIKAFEVEEAHKELTDELFNEIRLLLGSHGFWANDIGATLEECEYAKDSTIKVIQSEVEKAKKVRNETYSNKKVTRTRIE</sequence>
<organism evidence="1 2">
    <name type="scientific">Alkalihalophilus pseudofirmus (strain ATCC BAA-2126 / JCM 17055 / OF4)</name>
    <name type="common">Bacillus pseudofirmus</name>
    <dbReference type="NCBI Taxonomy" id="398511"/>
    <lineage>
        <taxon>Bacteria</taxon>
        <taxon>Bacillati</taxon>
        <taxon>Bacillota</taxon>
        <taxon>Bacilli</taxon>
        <taxon>Bacillales</taxon>
        <taxon>Bacillaceae</taxon>
        <taxon>Alkalihalophilus</taxon>
    </lineage>
</organism>
<dbReference type="RefSeq" id="WP_012960073.1">
    <property type="nucleotide sequence ID" value="NC_013791.2"/>
</dbReference>
<dbReference type="HOGENOM" id="CLU_2328035_0_0_9"/>
<dbReference type="eggNOG" id="ENOG5032AU9">
    <property type="taxonomic scope" value="Bacteria"/>
</dbReference>
<gene>
    <name evidence="1" type="ordered locus">BpOF4_03650</name>
</gene>
<protein>
    <submittedName>
        <fullName evidence="1">Uncharacterized protein</fullName>
    </submittedName>
</protein>
<name>D3FX41_ALKPO</name>
<keyword evidence="2" id="KW-1185">Reference proteome</keyword>
<reference evidence="1 2" key="1">
    <citation type="journal article" date="2011" name="Environ. Microbiol.">
        <title>Genome of alkaliphilic Bacillus pseudofirmus OF4 reveals adaptations that support the ability to grow in an external pH range from 7.5 to 11.4.</title>
        <authorList>
            <person name="Janto B."/>
            <person name="Ahmed A."/>
            <person name="Ito M."/>
            <person name="Liu J."/>
            <person name="Hicks D.B."/>
            <person name="Pagni S."/>
            <person name="Fackelmayer O.J."/>
            <person name="Smith T.A."/>
            <person name="Earl J."/>
            <person name="Elbourne L.D."/>
            <person name="Hassan K."/>
            <person name="Paulsen I.T."/>
            <person name="Kolsto A.B."/>
            <person name="Tourasse N.J."/>
            <person name="Ehrlich G.D."/>
            <person name="Boissy R."/>
            <person name="Ivey D.M."/>
            <person name="Li G."/>
            <person name="Xue Y."/>
            <person name="Ma Y."/>
            <person name="Hu F.Z."/>
            <person name="Krulwich T.A."/>
        </authorList>
    </citation>
    <scope>NUCLEOTIDE SEQUENCE [LARGE SCALE GENOMIC DNA]</scope>
    <source>
        <strain evidence="2">ATCC BAA-2126 / JCM 17055 / OF4</strain>
    </source>
</reference>
<dbReference type="STRING" id="398511.BpOF4_03650"/>
<dbReference type="AlphaFoldDB" id="D3FX41"/>
<dbReference type="EMBL" id="CP001878">
    <property type="protein sequence ID" value="ADC48796.1"/>
    <property type="molecule type" value="Genomic_DNA"/>
</dbReference>